<dbReference type="EMBL" id="CAJNJQ010004542">
    <property type="protein sequence ID" value="CAE7211824.1"/>
    <property type="molecule type" value="Genomic_DNA"/>
</dbReference>
<sequence length="588" mass="66577">MRPGGDAAGLLPTFNDGMSDSETKRLIPPSIDLEQWHEASAIFTTAAQRFCELSVSLETQCTIVNRSSPDLVARVETVIGFMQTALNGQLVRARAALTKVRNKLSGCSIFHLPDEILADIFIRHVYSLGEYHGMDTMDCRVNYIYQRVHTLLGVCVTWRRVGIACQDLWTVVPLADDFAALRYRSLSTQLSLQRASHKSLHLAISTHHFSPKRLELLAGHWHRFSVVNIWSDSLSREGILNYLLPISQNCPPGSLSKLSIRKKSWGWDSEIPRHEKLIDLDTRIYRLIGSLSVFRINGLGLPWGHISFSHRLVELRIADILLQNDSKIVSLFTALSSAPELKVLKLISVVSFYTGEFSITPPDVVSLLKLELLHLERLYFNVLKLILSYIARGSYHLTLNLNEETYQEYPDDEEEEPVSAKRLNALLKTAAIDKLILSGYYEHFPWTSPTGLQDVLRSVPGLKTLVLNHYSITPQLLTSLQPPPNSNFPAQNDVFPQLTRLEIHGASFAVPLADLKPGFEAVFHSHQIQTMVLGGTFRPEPSADDGEPLDENDDVVEWMRRNVPRFHFSRDSRVSRPEGVYEWRLWDI</sequence>
<name>A0A8H3E6D9_9AGAM</name>
<evidence type="ECO:0000313" key="2">
    <source>
        <dbReference type="Proteomes" id="UP000663827"/>
    </source>
</evidence>
<evidence type="ECO:0000313" key="1">
    <source>
        <dbReference type="EMBL" id="CAE7211824.1"/>
    </source>
</evidence>
<proteinExistence type="predicted"/>
<reference evidence="1" key="1">
    <citation type="submission" date="2021-01" db="EMBL/GenBank/DDBJ databases">
        <authorList>
            <person name="Kaushik A."/>
        </authorList>
    </citation>
    <scope>NUCLEOTIDE SEQUENCE</scope>
    <source>
        <strain evidence="1">AG5</strain>
    </source>
</reference>
<gene>
    <name evidence="1" type="ORF">RDB_LOCUS153318</name>
</gene>
<comment type="caution">
    <text evidence="1">The sequence shown here is derived from an EMBL/GenBank/DDBJ whole genome shotgun (WGS) entry which is preliminary data.</text>
</comment>
<protein>
    <submittedName>
        <fullName evidence="1">Uncharacterized protein</fullName>
    </submittedName>
</protein>
<organism evidence="1 2">
    <name type="scientific">Rhizoctonia solani</name>
    <dbReference type="NCBI Taxonomy" id="456999"/>
    <lineage>
        <taxon>Eukaryota</taxon>
        <taxon>Fungi</taxon>
        <taxon>Dikarya</taxon>
        <taxon>Basidiomycota</taxon>
        <taxon>Agaricomycotina</taxon>
        <taxon>Agaricomycetes</taxon>
        <taxon>Cantharellales</taxon>
        <taxon>Ceratobasidiaceae</taxon>
        <taxon>Rhizoctonia</taxon>
    </lineage>
</organism>
<dbReference type="AlphaFoldDB" id="A0A8H3E6D9"/>
<dbReference type="Proteomes" id="UP000663827">
    <property type="component" value="Unassembled WGS sequence"/>
</dbReference>
<accession>A0A8H3E6D9</accession>